<dbReference type="AlphaFoldDB" id="A0A427TQ00"/>
<dbReference type="Pfam" id="PF00239">
    <property type="entry name" value="Resolvase"/>
    <property type="match status" value="1"/>
</dbReference>
<dbReference type="SMART" id="SM00857">
    <property type="entry name" value="Resolvase"/>
    <property type="match status" value="1"/>
</dbReference>
<dbReference type="InterPro" id="IPR038109">
    <property type="entry name" value="DNA_bind_recomb_sf"/>
</dbReference>
<gene>
    <name evidence="3" type="ORF">EIY87_00555</name>
</gene>
<dbReference type="PROSITE" id="PS51737">
    <property type="entry name" value="RECOMBINASE_DNA_BIND"/>
    <property type="match status" value="1"/>
</dbReference>
<dbReference type="RefSeq" id="WP_148106206.1">
    <property type="nucleotide sequence ID" value="NZ_RSEC01000006.1"/>
</dbReference>
<keyword evidence="4" id="KW-1185">Reference proteome</keyword>
<dbReference type="InterPro" id="IPR011109">
    <property type="entry name" value="DNA_bind_recombinase_dom"/>
</dbReference>
<organism evidence="3 4">
    <name type="scientific">Amycolatopsis eburnea</name>
    <dbReference type="NCBI Taxonomy" id="2267691"/>
    <lineage>
        <taxon>Bacteria</taxon>
        <taxon>Bacillati</taxon>
        <taxon>Actinomycetota</taxon>
        <taxon>Actinomycetes</taxon>
        <taxon>Pseudonocardiales</taxon>
        <taxon>Pseudonocardiaceae</taxon>
        <taxon>Amycolatopsis</taxon>
    </lineage>
</organism>
<accession>A0A427TQ00</accession>
<dbReference type="Gene3D" id="3.90.1750.20">
    <property type="entry name" value="Putative Large Serine Recombinase, Chain B, Domain 2"/>
    <property type="match status" value="1"/>
</dbReference>
<evidence type="ECO:0000259" key="1">
    <source>
        <dbReference type="PROSITE" id="PS51736"/>
    </source>
</evidence>
<dbReference type="InterPro" id="IPR036162">
    <property type="entry name" value="Resolvase-like_N_sf"/>
</dbReference>
<name>A0A427TQ00_9PSEU</name>
<dbReference type="InterPro" id="IPR050639">
    <property type="entry name" value="SSR_resolvase"/>
</dbReference>
<proteinExistence type="predicted"/>
<dbReference type="PANTHER" id="PTHR30461:SF23">
    <property type="entry name" value="DNA RECOMBINASE-RELATED"/>
    <property type="match status" value="1"/>
</dbReference>
<dbReference type="SUPFAM" id="SSF53041">
    <property type="entry name" value="Resolvase-like"/>
    <property type="match status" value="1"/>
</dbReference>
<evidence type="ECO:0000313" key="4">
    <source>
        <dbReference type="Proteomes" id="UP000267081"/>
    </source>
</evidence>
<dbReference type="Gene3D" id="3.40.50.1390">
    <property type="entry name" value="Resolvase, N-terminal catalytic domain"/>
    <property type="match status" value="1"/>
</dbReference>
<feature type="domain" description="Recombinase" evidence="2">
    <location>
        <begin position="200"/>
        <end position="313"/>
    </location>
</feature>
<evidence type="ECO:0000259" key="2">
    <source>
        <dbReference type="PROSITE" id="PS51737"/>
    </source>
</evidence>
<dbReference type="PANTHER" id="PTHR30461">
    <property type="entry name" value="DNA-INVERTASE FROM LAMBDOID PROPHAGE"/>
    <property type="match status" value="1"/>
</dbReference>
<dbReference type="PROSITE" id="PS51736">
    <property type="entry name" value="RECOMBINASES_3"/>
    <property type="match status" value="1"/>
</dbReference>
<dbReference type="Proteomes" id="UP000267081">
    <property type="component" value="Unassembled WGS sequence"/>
</dbReference>
<feature type="non-terminal residue" evidence="3">
    <location>
        <position position="1"/>
    </location>
</feature>
<dbReference type="CDD" id="cd00338">
    <property type="entry name" value="Ser_Recombinase"/>
    <property type="match status" value="1"/>
</dbReference>
<dbReference type="Pfam" id="PF07508">
    <property type="entry name" value="Recombinase"/>
    <property type="match status" value="1"/>
</dbReference>
<reference evidence="3 4" key="1">
    <citation type="submission" date="2018-12" db="EMBL/GenBank/DDBJ databases">
        <title>Amycolatopsis eburnea sp. nov. actinomycete associate with arbuscular mycorrhiza fungal spore.</title>
        <authorList>
            <person name="Lumyong S."/>
            <person name="Chaiya L."/>
        </authorList>
    </citation>
    <scope>NUCLEOTIDE SEQUENCE [LARGE SCALE GENOMIC DNA]</scope>
    <source>
        <strain evidence="3 4">GLM-1</strain>
    </source>
</reference>
<dbReference type="EMBL" id="RSEC01000006">
    <property type="protein sequence ID" value="RSD26388.1"/>
    <property type="molecule type" value="Genomic_DNA"/>
</dbReference>
<protein>
    <submittedName>
        <fullName evidence="3">Recombinase family protein</fullName>
    </submittedName>
</protein>
<evidence type="ECO:0000313" key="3">
    <source>
        <dbReference type="EMBL" id="RSD26388.1"/>
    </source>
</evidence>
<dbReference type="GO" id="GO:0000150">
    <property type="term" value="F:DNA strand exchange activity"/>
    <property type="evidence" value="ECO:0007669"/>
    <property type="project" value="InterPro"/>
</dbReference>
<feature type="domain" description="Resolvase/invertase-type recombinase catalytic" evidence="1">
    <location>
        <begin position="42"/>
        <end position="192"/>
    </location>
</feature>
<comment type="caution">
    <text evidence="3">The sequence shown here is derived from an EMBL/GenBank/DDBJ whole genome shotgun (WGS) entry which is preliminary data.</text>
</comment>
<sequence>TAVANIAEVRRNHAVETAATVERLCAQLKDLLAEVPATGERPGAIYLRISEDRQGDEFKVETQFKGLLELFRARGFSLDRRHIFVDNDQSAKKAGTRPDFRRLLEVIEQGHVKVVGARDMFRLTRNRGDQLALFEPSEKAGILLVFTRGADIDMGSPSGQIIADVLAALARGEIKVKGDRHEDENLAAALRGEPPSGPVPLGFNEDRVTHHPEQAAMVRAAYEDLLAGATLAGIARKINKANMRSGMLRWARGKEGEPCEWGPNSVRRLLLAPRNAGLRDHKGEIVGKAAWDPIVSEETWRDAVALLKDPKRRHRKPTPRHLLSSAATCWCGEYVVAGHTGPHGFSYRCSRKAKTAWSETPAGARVCAEYGGAHVARRGDQADAWVGQLVVERLSRPDAADLLVRPHDGPSVTELHARRAQLRSKLEILTRQWMSDKDANDVEYQTGKRFARDELQRIDEQIEEMGQYNVLAPLIYAEDVQAAWDELMADRKRAVVEVLFESIILLPPGRGARYFDPATVVEVWRVRDGEA</sequence>
<dbReference type="GO" id="GO:0003677">
    <property type="term" value="F:DNA binding"/>
    <property type="evidence" value="ECO:0007669"/>
    <property type="project" value="InterPro"/>
</dbReference>
<dbReference type="InterPro" id="IPR006119">
    <property type="entry name" value="Resolv_N"/>
</dbReference>